<comment type="caution">
    <text evidence="1">The sequence shown here is derived from an EMBL/GenBank/DDBJ whole genome shotgun (WGS) entry which is preliminary data.</text>
</comment>
<reference evidence="1 2" key="1">
    <citation type="journal article" date="2023" name="Plants (Basel)">
        <title>Bridging the Gap: Combining Genomics and Transcriptomics Approaches to Understand Stylosanthes scabra, an Orphan Legume from the Brazilian Caatinga.</title>
        <authorList>
            <person name="Ferreira-Neto J.R.C."/>
            <person name="da Silva M.D."/>
            <person name="Binneck E."/>
            <person name="de Melo N.F."/>
            <person name="da Silva R.H."/>
            <person name="de Melo A.L.T.M."/>
            <person name="Pandolfi V."/>
            <person name="Bustamante F.O."/>
            <person name="Brasileiro-Vidal A.C."/>
            <person name="Benko-Iseppon A.M."/>
        </authorList>
    </citation>
    <scope>NUCLEOTIDE SEQUENCE [LARGE SCALE GENOMIC DNA]</scope>
    <source>
        <tissue evidence="1">Leaves</tissue>
    </source>
</reference>
<accession>A0ABU6ZRJ1</accession>
<dbReference type="Proteomes" id="UP001341840">
    <property type="component" value="Unassembled WGS sequence"/>
</dbReference>
<organism evidence="1 2">
    <name type="scientific">Stylosanthes scabra</name>
    <dbReference type="NCBI Taxonomy" id="79078"/>
    <lineage>
        <taxon>Eukaryota</taxon>
        <taxon>Viridiplantae</taxon>
        <taxon>Streptophyta</taxon>
        <taxon>Embryophyta</taxon>
        <taxon>Tracheophyta</taxon>
        <taxon>Spermatophyta</taxon>
        <taxon>Magnoliopsida</taxon>
        <taxon>eudicotyledons</taxon>
        <taxon>Gunneridae</taxon>
        <taxon>Pentapetalae</taxon>
        <taxon>rosids</taxon>
        <taxon>fabids</taxon>
        <taxon>Fabales</taxon>
        <taxon>Fabaceae</taxon>
        <taxon>Papilionoideae</taxon>
        <taxon>50 kb inversion clade</taxon>
        <taxon>dalbergioids sensu lato</taxon>
        <taxon>Dalbergieae</taxon>
        <taxon>Pterocarpus clade</taxon>
        <taxon>Stylosanthes</taxon>
    </lineage>
</organism>
<sequence length="121" mass="13319">MPKRGGWVHELKGATPRHCGGCLGMEGLGRVRHSLQDPRLGVEGYSSNLQTQKLREICYVSPFGIEKLPWGCKFCSLGLFSDEWFVASSIFCYAPFDSPLCYLLPSLGSIITSTINAPFST</sequence>
<gene>
    <name evidence="1" type="ORF">PIB30_085651</name>
</gene>
<keyword evidence="2" id="KW-1185">Reference proteome</keyword>
<proteinExistence type="predicted"/>
<protein>
    <submittedName>
        <fullName evidence="1">Uncharacterized protein</fullName>
    </submittedName>
</protein>
<dbReference type="EMBL" id="JASCZI010273297">
    <property type="protein sequence ID" value="MED6224598.1"/>
    <property type="molecule type" value="Genomic_DNA"/>
</dbReference>
<evidence type="ECO:0000313" key="1">
    <source>
        <dbReference type="EMBL" id="MED6224598.1"/>
    </source>
</evidence>
<evidence type="ECO:0000313" key="2">
    <source>
        <dbReference type="Proteomes" id="UP001341840"/>
    </source>
</evidence>
<name>A0ABU6ZRJ1_9FABA</name>